<name>X1N505_9ZZZZ</name>
<evidence type="ECO:0000256" key="1">
    <source>
        <dbReference type="SAM" id="MobiDB-lite"/>
    </source>
</evidence>
<feature type="region of interest" description="Disordered" evidence="1">
    <location>
        <begin position="21"/>
        <end position="72"/>
    </location>
</feature>
<dbReference type="EMBL" id="BARV01021585">
    <property type="protein sequence ID" value="GAI25331.1"/>
    <property type="molecule type" value="Genomic_DNA"/>
</dbReference>
<dbReference type="AlphaFoldDB" id="X1N505"/>
<evidence type="ECO:0000313" key="2">
    <source>
        <dbReference type="EMBL" id="GAI25331.1"/>
    </source>
</evidence>
<sequence>MRIALPLAVLSLMVLAACSTSTSTSTSNSPKAAADALSPAKDTHFVPPPKSLTQKAVPSKVPETPGAQNAVQ</sequence>
<organism evidence="2">
    <name type="scientific">marine sediment metagenome</name>
    <dbReference type="NCBI Taxonomy" id="412755"/>
    <lineage>
        <taxon>unclassified sequences</taxon>
        <taxon>metagenomes</taxon>
        <taxon>ecological metagenomes</taxon>
    </lineage>
</organism>
<protein>
    <submittedName>
        <fullName evidence="2">Uncharacterized protein</fullName>
    </submittedName>
</protein>
<gene>
    <name evidence="2" type="ORF">S06H3_35735</name>
</gene>
<comment type="caution">
    <text evidence="2">The sequence shown here is derived from an EMBL/GenBank/DDBJ whole genome shotgun (WGS) entry which is preliminary data.</text>
</comment>
<accession>X1N505</accession>
<proteinExistence type="predicted"/>
<dbReference type="PROSITE" id="PS51257">
    <property type="entry name" value="PROKAR_LIPOPROTEIN"/>
    <property type="match status" value="1"/>
</dbReference>
<reference evidence="2" key="1">
    <citation type="journal article" date="2014" name="Front. Microbiol.">
        <title>High frequency of phylogenetically diverse reductive dehalogenase-homologous genes in deep subseafloor sedimentary metagenomes.</title>
        <authorList>
            <person name="Kawai M."/>
            <person name="Futagami T."/>
            <person name="Toyoda A."/>
            <person name="Takaki Y."/>
            <person name="Nishi S."/>
            <person name="Hori S."/>
            <person name="Arai W."/>
            <person name="Tsubouchi T."/>
            <person name="Morono Y."/>
            <person name="Uchiyama I."/>
            <person name="Ito T."/>
            <person name="Fujiyama A."/>
            <person name="Inagaki F."/>
            <person name="Takami H."/>
        </authorList>
    </citation>
    <scope>NUCLEOTIDE SEQUENCE</scope>
    <source>
        <strain evidence="2">Expedition CK06-06</strain>
    </source>
</reference>